<evidence type="ECO:0000313" key="2">
    <source>
        <dbReference type="EMBL" id="ABN63981.1"/>
    </source>
</evidence>
<dbReference type="Gene3D" id="1.10.443.10">
    <property type="entry name" value="Intergrase catalytic core"/>
    <property type="match status" value="1"/>
</dbReference>
<dbReference type="KEGG" id="sbl:Sbal_4432"/>
<dbReference type="GO" id="GO:0003677">
    <property type="term" value="F:DNA binding"/>
    <property type="evidence" value="ECO:0007669"/>
    <property type="project" value="InterPro"/>
</dbReference>
<dbReference type="InterPro" id="IPR011010">
    <property type="entry name" value="DNA_brk_join_enz"/>
</dbReference>
<gene>
    <name evidence="2" type="ordered locus">Sbal_4432</name>
</gene>
<dbReference type="SUPFAM" id="SSF56349">
    <property type="entry name" value="DNA breaking-rejoining enzymes"/>
    <property type="match status" value="1"/>
</dbReference>
<organism evidence="2 3">
    <name type="scientific">Shewanella baltica (strain OS155 / ATCC BAA-1091)</name>
    <dbReference type="NCBI Taxonomy" id="325240"/>
    <lineage>
        <taxon>Bacteria</taxon>
        <taxon>Pseudomonadati</taxon>
        <taxon>Pseudomonadota</taxon>
        <taxon>Gammaproteobacteria</taxon>
        <taxon>Alteromonadales</taxon>
        <taxon>Shewanellaceae</taxon>
        <taxon>Shewanella</taxon>
    </lineage>
</organism>
<keyword evidence="1" id="KW-0233">DNA recombination</keyword>
<keyword evidence="3" id="KW-1185">Reference proteome</keyword>
<dbReference type="EMBL" id="CP000565">
    <property type="protein sequence ID" value="ABN63981.1"/>
    <property type="molecule type" value="Genomic_DNA"/>
</dbReference>
<keyword evidence="2" id="KW-0614">Plasmid</keyword>
<geneLocation type="plasmid" evidence="2 3">
    <name>pSbal02</name>
</geneLocation>
<proteinExistence type="predicted"/>
<dbReference type="InterPro" id="IPR013762">
    <property type="entry name" value="Integrase-like_cat_sf"/>
</dbReference>
<dbReference type="Proteomes" id="UP000001557">
    <property type="component" value="Plasmid pSbal02"/>
</dbReference>
<name>A3DB68_SHEB5</name>
<evidence type="ECO:0000256" key="1">
    <source>
        <dbReference type="ARBA" id="ARBA00023172"/>
    </source>
</evidence>
<dbReference type="GO" id="GO:0006310">
    <property type="term" value="P:DNA recombination"/>
    <property type="evidence" value="ECO:0007669"/>
    <property type="project" value="UniProtKB-KW"/>
</dbReference>
<sequence length="313" mass="35936">MSLIMKSKLQKKLTQQAERLFMNNFNGIGKAKTKTSELLHGRRSIKEQARIVGKAASDLNLKNLKLLTPIMAQEYLTTCRDKGLCQKYLSTIKCSLQRALFKHENNTLTRVIAFDRKKIPLTDKNRAYTNEQIRLIMTSMNDKAKLSTLIAVNAGLRVEELLTIRRLDEATVSSSRSWSSKRFIGREEGVRYILTGKTGLRREILISKDIAELMENTRLTQPKTIIDRKHSFVINYDLLGGKRLSDAFSRASIKTLGWSNGAHGLRFTYAQNRMDNELINFTDSEAKLIISQELGHFREEITDRYLEPYSKRT</sequence>
<dbReference type="GO" id="GO:0015074">
    <property type="term" value="P:DNA integration"/>
    <property type="evidence" value="ECO:0007669"/>
    <property type="project" value="InterPro"/>
</dbReference>
<dbReference type="HOGENOM" id="CLU_060332_0_0_6"/>
<protein>
    <submittedName>
        <fullName evidence="2">Phage integrase family protein</fullName>
    </submittedName>
</protein>
<dbReference type="AlphaFoldDB" id="A3DB68"/>
<accession>A3DB68</accession>
<reference evidence="2 3" key="1">
    <citation type="submission" date="2007-02" db="EMBL/GenBank/DDBJ databases">
        <title>Complete sequence of plasmid pSbal02 of Shewanella baltica OS155.</title>
        <authorList>
            <consortium name="US DOE Joint Genome Institute"/>
            <person name="Copeland A."/>
            <person name="Lucas S."/>
            <person name="Lapidus A."/>
            <person name="Barry K."/>
            <person name="Detter J.C."/>
            <person name="Glavina del Rio T."/>
            <person name="Hammon N."/>
            <person name="Israni S."/>
            <person name="Dalin E."/>
            <person name="Tice H."/>
            <person name="Pitluck S."/>
            <person name="Sims D.R."/>
            <person name="Brettin T."/>
            <person name="Bruce D."/>
            <person name="Han C."/>
            <person name="Tapia R."/>
            <person name="Brainard J."/>
            <person name="Schmutz J."/>
            <person name="Larimer F."/>
            <person name="Land M."/>
            <person name="Hauser L."/>
            <person name="Kyrpides N."/>
            <person name="Mikhailova N."/>
            <person name="Brettar I."/>
            <person name="Klappenbach J."/>
            <person name="Konstantinidis K."/>
            <person name="Rodrigues J."/>
            <person name="Tiedje J."/>
            <person name="Richardson P."/>
        </authorList>
    </citation>
    <scope>NUCLEOTIDE SEQUENCE [LARGE SCALE GENOMIC DNA]</scope>
    <source>
        <strain evidence="3">OS155 / ATCC BAA-1091</strain>
        <plasmid evidence="2 3">pSbal02</plasmid>
    </source>
</reference>
<evidence type="ECO:0000313" key="3">
    <source>
        <dbReference type="Proteomes" id="UP000001557"/>
    </source>
</evidence>